<evidence type="ECO:0000313" key="1">
    <source>
        <dbReference type="EMBL" id="JAH61659.1"/>
    </source>
</evidence>
<accession>A0A0E9U6W6</accession>
<organism evidence="1">
    <name type="scientific">Anguilla anguilla</name>
    <name type="common">European freshwater eel</name>
    <name type="synonym">Muraena anguilla</name>
    <dbReference type="NCBI Taxonomy" id="7936"/>
    <lineage>
        <taxon>Eukaryota</taxon>
        <taxon>Metazoa</taxon>
        <taxon>Chordata</taxon>
        <taxon>Craniata</taxon>
        <taxon>Vertebrata</taxon>
        <taxon>Euteleostomi</taxon>
        <taxon>Actinopterygii</taxon>
        <taxon>Neopterygii</taxon>
        <taxon>Teleostei</taxon>
        <taxon>Anguilliformes</taxon>
        <taxon>Anguillidae</taxon>
        <taxon>Anguilla</taxon>
    </lineage>
</organism>
<reference evidence="1" key="2">
    <citation type="journal article" date="2015" name="Fish Shellfish Immunol.">
        <title>Early steps in the European eel (Anguilla anguilla)-Vibrio vulnificus interaction in the gills: Role of the RtxA13 toxin.</title>
        <authorList>
            <person name="Callol A."/>
            <person name="Pajuelo D."/>
            <person name="Ebbesson L."/>
            <person name="Teles M."/>
            <person name="MacKenzie S."/>
            <person name="Amaro C."/>
        </authorList>
    </citation>
    <scope>NUCLEOTIDE SEQUENCE</scope>
</reference>
<dbReference type="EMBL" id="GBXM01046918">
    <property type="protein sequence ID" value="JAH61659.1"/>
    <property type="molecule type" value="Transcribed_RNA"/>
</dbReference>
<proteinExistence type="predicted"/>
<reference evidence="1" key="1">
    <citation type="submission" date="2014-11" db="EMBL/GenBank/DDBJ databases">
        <authorList>
            <person name="Amaro Gonzalez C."/>
        </authorList>
    </citation>
    <scope>NUCLEOTIDE SEQUENCE</scope>
</reference>
<sequence>MSARNTLYFVSVMSLPCYRIIN</sequence>
<dbReference type="AlphaFoldDB" id="A0A0E9U6W6"/>
<name>A0A0E9U6W6_ANGAN</name>
<protein>
    <submittedName>
        <fullName evidence="1">Uncharacterized protein</fullName>
    </submittedName>
</protein>